<organism evidence="1 2">
    <name type="scientific">Colletotrichum kahawae</name>
    <name type="common">Coffee berry disease fungus</name>
    <dbReference type="NCBI Taxonomy" id="34407"/>
    <lineage>
        <taxon>Eukaryota</taxon>
        <taxon>Fungi</taxon>
        <taxon>Dikarya</taxon>
        <taxon>Ascomycota</taxon>
        <taxon>Pezizomycotina</taxon>
        <taxon>Sordariomycetes</taxon>
        <taxon>Hypocreomycetidae</taxon>
        <taxon>Glomerellales</taxon>
        <taxon>Glomerellaceae</taxon>
        <taxon>Colletotrichum</taxon>
        <taxon>Colletotrichum gloeosporioides species complex</taxon>
    </lineage>
</organism>
<proteinExistence type="predicted"/>
<dbReference type="AlphaFoldDB" id="A0AAD9XVI4"/>
<evidence type="ECO:0000313" key="1">
    <source>
        <dbReference type="EMBL" id="KAK2728904.1"/>
    </source>
</evidence>
<dbReference type="EMBL" id="VYYT01000875">
    <property type="protein sequence ID" value="KAK2728904.1"/>
    <property type="molecule type" value="Genomic_DNA"/>
</dbReference>
<name>A0AAD9XVI4_COLKA</name>
<evidence type="ECO:0000313" key="2">
    <source>
        <dbReference type="Proteomes" id="UP001281614"/>
    </source>
</evidence>
<dbReference type="Proteomes" id="UP001281614">
    <property type="component" value="Unassembled WGS sequence"/>
</dbReference>
<accession>A0AAD9XVI4</accession>
<reference evidence="1" key="1">
    <citation type="submission" date="2023-02" db="EMBL/GenBank/DDBJ databases">
        <title>Colletotrichum kahawae CIFC_Que2 genome sequencing and assembly.</title>
        <authorList>
            <person name="Baroncelli R."/>
        </authorList>
    </citation>
    <scope>NUCLEOTIDE SEQUENCE</scope>
    <source>
        <strain evidence="1">CIFC_Que2</strain>
    </source>
</reference>
<sequence>MSGRGCHMASSTHLIPPWLVEHRKHERGLWR</sequence>
<protein>
    <submittedName>
        <fullName evidence="1">Uncharacterized protein</fullName>
    </submittedName>
</protein>
<gene>
    <name evidence="1" type="ORF">CKAH01_10732</name>
</gene>
<keyword evidence="2" id="KW-1185">Reference proteome</keyword>
<comment type="caution">
    <text evidence="1">The sequence shown here is derived from an EMBL/GenBank/DDBJ whole genome shotgun (WGS) entry which is preliminary data.</text>
</comment>